<sequence>MDYDKRMNQLFGCGMFEPIDPVHLGVRKGLIKRF</sequence>
<evidence type="ECO:0000313" key="3">
    <source>
        <dbReference type="Proteomes" id="UP000182470"/>
    </source>
</evidence>
<evidence type="ECO:0000313" key="4">
    <source>
        <dbReference type="Proteomes" id="UP000748067"/>
    </source>
</evidence>
<proteinExistence type="predicted"/>
<reference evidence="1 4" key="1">
    <citation type="submission" date="2015-01" db="EMBL/GenBank/DDBJ databases">
        <title>Genome Sequence of Pseudomonas antarctica CMS 35.</title>
        <authorList>
            <person name="Voget S."/>
            <person name="Chow J."/>
            <person name="Daniel R."/>
            <person name="Streit W."/>
        </authorList>
    </citation>
    <scope>NUCLEOTIDE SEQUENCE [LARGE SCALE GENOMIC DNA]</scope>
    <source>
        <strain evidence="1 4">CMS 35</strain>
    </source>
</reference>
<organism evidence="2 3">
    <name type="scientific">Pseudomonas antarctica</name>
    <dbReference type="NCBI Taxonomy" id="219572"/>
    <lineage>
        <taxon>Bacteria</taxon>
        <taxon>Pseudomonadati</taxon>
        <taxon>Pseudomonadota</taxon>
        <taxon>Gammaproteobacteria</taxon>
        <taxon>Pseudomonadales</taxon>
        <taxon>Pseudomonadaceae</taxon>
        <taxon>Pseudomonas</taxon>
    </lineage>
</organism>
<evidence type="ECO:0000313" key="1">
    <source>
        <dbReference type="EMBL" id="KAF2408723.1"/>
    </source>
</evidence>
<dbReference type="Proteomes" id="UP000748067">
    <property type="component" value="Unassembled WGS sequence"/>
</dbReference>
<dbReference type="Proteomes" id="UP000182470">
    <property type="component" value="Chromosome I"/>
</dbReference>
<gene>
    <name evidence="1" type="ORF">PSAN_11210</name>
    <name evidence="2" type="ORF">SAMN04490179_0454</name>
</gene>
<name>A0A1G9V8J2_9PSED</name>
<dbReference type="EMBL" id="JXDI01000001">
    <property type="protein sequence ID" value="KAF2408723.1"/>
    <property type="molecule type" value="Genomic_DNA"/>
</dbReference>
<dbReference type="AlphaFoldDB" id="A0A1G9V8J2"/>
<evidence type="ECO:0000313" key="2">
    <source>
        <dbReference type="EMBL" id="SDM68195.1"/>
    </source>
</evidence>
<keyword evidence="4" id="KW-1185">Reference proteome</keyword>
<protein>
    <submittedName>
        <fullName evidence="2">Uncharacterized protein</fullName>
    </submittedName>
</protein>
<dbReference type="EMBL" id="LT629704">
    <property type="protein sequence ID" value="SDM68195.1"/>
    <property type="molecule type" value="Genomic_DNA"/>
</dbReference>
<accession>A0A1G9V8J2</accession>
<reference evidence="2 3" key="2">
    <citation type="submission" date="2016-10" db="EMBL/GenBank/DDBJ databases">
        <authorList>
            <person name="de Groot N.N."/>
        </authorList>
    </citation>
    <scope>NUCLEOTIDE SEQUENCE [LARGE SCALE GENOMIC DNA]</scope>
    <source>
        <strain evidence="2 3">BS2772</strain>
    </source>
</reference>